<sequence>MAKSKASMWVEKYRPKSVNDVASQEEVVKSLLGAIEQGALPHLLFYGPPGTGKTSTILAMTRMLYHKDVWRDRVLEMNASDERGIKVIRQKVKAFAQRAVGTKTYAGYPSPPFKIIILDEADTMTKDAQGALRRTMETYSNVTRFCLVCNYVSRIIEPLASRCAKYRFSPLDKESMRTRLLSIAQAENVNYPNEVYDNILDFSQGDMRRAVNLLQSCVNFYGANGTISPDALLEVSGQIPPQIISNVWSALNSKSFAEVANTVDYVIKEGYPALALLTKIHDDVIHSSSISDHNKAVIIERLAQADKALADGADDSLQLHDVLLTLLQHNNDK</sequence>
<evidence type="ECO:0000256" key="6">
    <source>
        <dbReference type="ARBA" id="ARBA00023242"/>
    </source>
</evidence>
<dbReference type="InterPro" id="IPR027417">
    <property type="entry name" value="P-loop_NTPase"/>
</dbReference>
<dbReference type="CDD" id="cd00009">
    <property type="entry name" value="AAA"/>
    <property type="match status" value="1"/>
</dbReference>
<evidence type="ECO:0000256" key="3">
    <source>
        <dbReference type="ARBA" id="ARBA00022705"/>
    </source>
</evidence>
<name>A0A7S3NPK0_9STRA</name>
<comment type="subcellular location">
    <subcellularLocation>
        <location evidence="1">Nucleus</location>
    </subcellularLocation>
</comment>
<evidence type="ECO:0000256" key="2">
    <source>
        <dbReference type="ARBA" id="ARBA00005378"/>
    </source>
</evidence>
<protein>
    <recommendedName>
        <fullName evidence="7">AAA+ ATPase domain-containing protein</fullName>
    </recommendedName>
</protein>
<dbReference type="PANTHER" id="PTHR11669">
    <property type="entry name" value="REPLICATION FACTOR C / DNA POLYMERASE III GAMMA-TAU SUBUNIT"/>
    <property type="match status" value="1"/>
</dbReference>
<dbReference type="InterPro" id="IPR008921">
    <property type="entry name" value="DNA_pol3_clamp-load_cplx_C"/>
</dbReference>
<dbReference type="PANTHER" id="PTHR11669:SF20">
    <property type="entry name" value="REPLICATION FACTOR C SUBUNIT 4"/>
    <property type="match status" value="1"/>
</dbReference>
<dbReference type="SUPFAM" id="SSF48019">
    <property type="entry name" value="post-AAA+ oligomerization domain-like"/>
    <property type="match status" value="1"/>
</dbReference>
<gene>
    <name evidence="8" type="ORF">ALAG00032_LOCUS14574</name>
</gene>
<dbReference type="NCBIfam" id="NF001679">
    <property type="entry name" value="PRK00440.1"/>
    <property type="match status" value="1"/>
</dbReference>
<evidence type="ECO:0000313" key="8">
    <source>
        <dbReference type="EMBL" id="CAE0373772.1"/>
    </source>
</evidence>
<feature type="domain" description="AAA+ ATPase" evidence="7">
    <location>
        <begin position="39"/>
        <end position="174"/>
    </location>
</feature>
<dbReference type="SUPFAM" id="SSF52540">
    <property type="entry name" value="P-loop containing nucleoside triphosphate hydrolases"/>
    <property type="match status" value="1"/>
</dbReference>
<accession>A0A7S3NPK0</accession>
<dbReference type="InterPro" id="IPR003593">
    <property type="entry name" value="AAA+_ATPase"/>
</dbReference>
<comment type="similarity">
    <text evidence="2">Belongs to the activator 1 small subunits family.</text>
</comment>
<dbReference type="Gene3D" id="1.10.8.60">
    <property type="match status" value="1"/>
</dbReference>
<dbReference type="FunFam" id="3.40.50.300:FF:000129">
    <property type="entry name" value="Replication factor C subunit 5"/>
    <property type="match status" value="1"/>
</dbReference>
<dbReference type="GO" id="GO:0005634">
    <property type="term" value="C:nucleus"/>
    <property type="evidence" value="ECO:0007669"/>
    <property type="project" value="UniProtKB-SubCell"/>
</dbReference>
<dbReference type="GO" id="GO:0016887">
    <property type="term" value="F:ATP hydrolysis activity"/>
    <property type="evidence" value="ECO:0007669"/>
    <property type="project" value="InterPro"/>
</dbReference>
<dbReference type="EMBL" id="HBIJ01022351">
    <property type="protein sequence ID" value="CAE0373772.1"/>
    <property type="molecule type" value="Transcribed_RNA"/>
</dbReference>
<evidence type="ECO:0000256" key="4">
    <source>
        <dbReference type="ARBA" id="ARBA00022741"/>
    </source>
</evidence>
<evidence type="ECO:0000256" key="5">
    <source>
        <dbReference type="ARBA" id="ARBA00022840"/>
    </source>
</evidence>
<dbReference type="InterPro" id="IPR003959">
    <property type="entry name" value="ATPase_AAA_core"/>
</dbReference>
<dbReference type="SMART" id="SM00382">
    <property type="entry name" value="AAA"/>
    <property type="match status" value="1"/>
</dbReference>
<dbReference type="Pfam" id="PF21960">
    <property type="entry name" value="RCF1-5-like_lid"/>
    <property type="match status" value="1"/>
</dbReference>
<dbReference type="GO" id="GO:0005524">
    <property type="term" value="F:ATP binding"/>
    <property type="evidence" value="ECO:0007669"/>
    <property type="project" value="UniProtKB-KW"/>
</dbReference>
<keyword evidence="6" id="KW-0539">Nucleus</keyword>
<dbReference type="GO" id="GO:0006281">
    <property type="term" value="P:DNA repair"/>
    <property type="evidence" value="ECO:0007669"/>
    <property type="project" value="TreeGrafter"/>
</dbReference>
<dbReference type="InterPro" id="IPR050238">
    <property type="entry name" value="DNA_Rep/Repair_Clamp_Loader"/>
</dbReference>
<evidence type="ECO:0000259" key="7">
    <source>
        <dbReference type="SMART" id="SM00382"/>
    </source>
</evidence>
<keyword evidence="5" id="KW-0067">ATP-binding</keyword>
<keyword evidence="3" id="KW-0235">DNA replication</keyword>
<reference evidence="8" key="1">
    <citation type="submission" date="2021-01" db="EMBL/GenBank/DDBJ databases">
        <authorList>
            <person name="Corre E."/>
            <person name="Pelletier E."/>
            <person name="Niang G."/>
            <person name="Scheremetjew M."/>
            <person name="Finn R."/>
            <person name="Kale V."/>
            <person name="Holt S."/>
            <person name="Cochrane G."/>
            <person name="Meng A."/>
            <person name="Brown T."/>
            <person name="Cohen L."/>
        </authorList>
    </citation>
    <scope>NUCLEOTIDE SEQUENCE</scope>
    <source>
        <strain evidence="8">CCMP1510</strain>
    </source>
</reference>
<proteinExistence type="inferred from homology"/>
<keyword evidence="4" id="KW-0547">Nucleotide-binding</keyword>
<dbReference type="Pfam" id="PF00004">
    <property type="entry name" value="AAA"/>
    <property type="match status" value="1"/>
</dbReference>
<organism evidence="8">
    <name type="scientific">Aureoumbra lagunensis</name>
    <dbReference type="NCBI Taxonomy" id="44058"/>
    <lineage>
        <taxon>Eukaryota</taxon>
        <taxon>Sar</taxon>
        <taxon>Stramenopiles</taxon>
        <taxon>Ochrophyta</taxon>
        <taxon>Pelagophyceae</taxon>
        <taxon>Pelagomonadales</taxon>
        <taxon>Aureoumbra</taxon>
    </lineage>
</organism>
<dbReference type="GO" id="GO:0006261">
    <property type="term" value="P:DNA-templated DNA replication"/>
    <property type="evidence" value="ECO:0007669"/>
    <property type="project" value="TreeGrafter"/>
</dbReference>
<dbReference type="FunFam" id="1.20.272.10:FF:000011">
    <property type="entry name" value="Replication factor C subunit 2"/>
    <property type="match status" value="1"/>
</dbReference>
<evidence type="ECO:0000256" key="1">
    <source>
        <dbReference type="ARBA" id="ARBA00004123"/>
    </source>
</evidence>
<dbReference type="AlphaFoldDB" id="A0A7S3NPK0"/>
<dbReference type="Gene3D" id="3.40.50.300">
    <property type="entry name" value="P-loop containing nucleotide triphosphate hydrolases"/>
    <property type="match status" value="1"/>
</dbReference>
<dbReference type="InterPro" id="IPR047854">
    <property type="entry name" value="RFC_lid"/>
</dbReference>
<dbReference type="CDD" id="cd18140">
    <property type="entry name" value="HLD_clamp_RFC"/>
    <property type="match status" value="1"/>
</dbReference>
<dbReference type="GO" id="GO:0003689">
    <property type="term" value="F:DNA clamp loader activity"/>
    <property type="evidence" value="ECO:0007669"/>
    <property type="project" value="TreeGrafter"/>
</dbReference>
<dbReference type="GO" id="GO:0003677">
    <property type="term" value="F:DNA binding"/>
    <property type="evidence" value="ECO:0007669"/>
    <property type="project" value="InterPro"/>
</dbReference>
<dbReference type="GO" id="GO:0005663">
    <property type="term" value="C:DNA replication factor C complex"/>
    <property type="evidence" value="ECO:0007669"/>
    <property type="project" value="TreeGrafter"/>
</dbReference>
<dbReference type="InterPro" id="IPR013748">
    <property type="entry name" value="Rep_factorC_C"/>
</dbReference>
<dbReference type="Pfam" id="PF08542">
    <property type="entry name" value="Rep_fac_C"/>
    <property type="match status" value="1"/>
</dbReference>
<dbReference type="Gene3D" id="1.20.272.10">
    <property type="match status" value="1"/>
</dbReference>